<name>A0A8H7RJ91_9FUNG</name>
<feature type="transmembrane region" description="Helical" evidence="2">
    <location>
        <begin position="205"/>
        <end position="228"/>
    </location>
</feature>
<proteinExistence type="predicted"/>
<feature type="transmembrane region" description="Helical" evidence="2">
    <location>
        <begin position="164"/>
        <end position="185"/>
    </location>
</feature>
<gene>
    <name evidence="3" type="ORF">INT46_000279</name>
</gene>
<evidence type="ECO:0000256" key="1">
    <source>
        <dbReference type="SAM" id="MobiDB-lite"/>
    </source>
</evidence>
<accession>A0A8H7RJ91</accession>
<dbReference type="OrthoDB" id="2280705at2759"/>
<feature type="transmembrane region" description="Helical" evidence="2">
    <location>
        <begin position="6"/>
        <end position="25"/>
    </location>
</feature>
<comment type="caution">
    <text evidence="3">The sequence shown here is derived from an EMBL/GenBank/DDBJ whole genome shotgun (WGS) entry which is preliminary data.</text>
</comment>
<reference evidence="3" key="1">
    <citation type="submission" date="2020-12" db="EMBL/GenBank/DDBJ databases">
        <title>Metabolic potential, ecology and presence of endohyphal bacteria is reflected in genomic diversity of Mucoromycotina.</title>
        <authorList>
            <person name="Muszewska A."/>
            <person name="Okrasinska A."/>
            <person name="Steczkiewicz K."/>
            <person name="Drgas O."/>
            <person name="Orlowska M."/>
            <person name="Perlinska-Lenart U."/>
            <person name="Aleksandrzak-Piekarczyk T."/>
            <person name="Szatraj K."/>
            <person name="Zielenkiewicz U."/>
            <person name="Pilsyk S."/>
            <person name="Malc E."/>
            <person name="Mieczkowski P."/>
            <person name="Kruszewska J.S."/>
            <person name="Biernat P."/>
            <person name="Pawlowska J."/>
        </authorList>
    </citation>
    <scope>NUCLEOTIDE SEQUENCE</scope>
    <source>
        <strain evidence="3">CBS 226.32</strain>
    </source>
</reference>
<dbReference type="EMBL" id="JAEPRC010000065">
    <property type="protein sequence ID" value="KAG2211455.1"/>
    <property type="molecule type" value="Genomic_DNA"/>
</dbReference>
<organism evidence="3 4">
    <name type="scientific">Mucor plumbeus</name>
    <dbReference type="NCBI Taxonomy" id="97098"/>
    <lineage>
        <taxon>Eukaryota</taxon>
        <taxon>Fungi</taxon>
        <taxon>Fungi incertae sedis</taxon>
        <taxon>Mucoromycota</taxon>
        <taxon>Mucoromycotina</taxon>
        <taxon>Mucoromycetes</taxon>
        <taxon>Mucorales</taxon>
        <taxon>Mucorineae</taxon>
        <taxon>Mucoraceae</taxon>
        <taxon>Mucor</taxon>
    </lineage>
</organism>
<evidence type="ECO:0000256" key="2">
    <source>
        <dbReference type="SAM" id="Phobius"/>
    </source>
</evidence>
<dbReference type="AlphaFoldDB" id="A0A8H7RJ91"/>
<keyword evidence="4" id="KW-1185">Reference proteome</keyword>
<sequence>MLSSQENAWCVYTALFLFFSIILTCRCRNNILLIPFAIFGMLMTIGNICLLAAHYGETNVSVNWISKSLVLSLLPAASVLVFFGIMEAQLIFIRHITTAIHNRDHWGSLYLREPEKKKPAGNNKKKSRPWTYYTSLVSLAVYTLVAICSVILLTISSSITEKKFGAAICVTLMFLVACFNTLIVISYTRSTKHVRLIRRNRDDMLFLKVTPILFSICMAGMTVLSWIYCFNDPMTTSITLWIVLESFIVYLPLIAILIMCIYTGKIKKMGRQYRIETDQRSFNDQYSYKTVNDIESVTKKISQEESNKLACPPPPAYQPASKTSPLASYA</sequence>
<feature type="region of interest" description="Disordered" evidence="1">
    <location>
        <begin position="305"/>
        <end position="330"/>
    </location>
</feature>
<dbReference type="Proteomes" id="UP000650833">
    <property type="component" value="Unassembled WGS sequence"/>
</dbReference>
<protein>
    <submittedName>
        <fullName evidence="3">Uncharacterized protein</fullName>
    </submittedName>
</protein>
<evidence type="ECO:0000313" key="3">
    <source>
        <dbReference type="EMBL" id="KAG2211455.1"/>
    </source>
</evidence>
<keyword evidence="2" id="KW-0472">Membrane</keyword>
<evidence type="ECO:0000313" key="4">
    <source>
        <dbReference type="Proteomes" id="UP000650833"/>
    </source>
</evidence>
<feature type="transmembrane region" description="Helical" evidence="2">
    <location>
        <begin position="32"/>
        <end position="53"/>
    </location>
</feature>
<feature type="compositionally biased region" description="Polar residues" evidence="1">
    <location>
        <begin position="320"/>
        <end position="330"/>
    </location>
</feature>
<feature type="transmembrane region" description="Helical" evidence="2">
    <location>
        <begin position="73"/>
        <end position="93"/>
    </location>
</feature>
<feature type="transmembrane region" description="Helical" evidence="2">
    <location>
        <begin position="130"/>
        <end position="152"/>
    </location>
</feature>
<feature type="transmembrane region" description="Helical" evidence="2">
    <location>
        <begin position="240"/>
        <end position="264"/>
    </location>
</feature>
<keyword evidence="2" id="KW-0812">Transmembrane</keyword>
<keyword evidence="2" id="KW-1133">Transmembrane helix</keyword>